<evidence type="ECO:0000256" key="1">
    <source>
        <dbReference type="ARBA" id="ARBA00003280"/>
    </source>
</evidence>
<dbReference type="STRING" id="379097.SE23_13865"/>
<keyword evidence="11" id="KW-0472">Membrane</keyword>
<name>A0A0A5HVF6_PHOS4</name>
<dbReference type="NCBIfam" id="NF002337">
    <property type="entry name" value="PRK01294.1-5"/>
    <property type="match status" value="1"/>
</dbReference>
<evidence type="ECO:0000256" key="10">
    <source>
        <dbReference type="ARBA" id="ARBA00023098"/>
    </source>
</evidence>
<dbReference type="GO" id="GO:0005886">
    <property type="term" value="C:plasma membrane"/>
    <property type="evidence" value="ECO:0007669"/>
    <property type="project" value="UniProtKB-SubCell"/>
</dbReference>
<evidence type="ECO:0000313" key="17">
    <source>
        <dbReference type="Proteomes" id="UP000030451"/>
    </source>
</evidence>
<organism evidence="16 17">
    <name type="scientific">Photobacterium sp. (strain ATCC 43367)</name>
    <dbReference type="NCBI Taxonomy" id="379097"/>
    <lineage>
        <taxon>Bacteria</taxon>
        <taxon>Pseudomonadati</taxon>
        <taxon>Pseudomonadota</taxon>
        <taxon>Gammaproteobacteria</taxon>
        <taxon>Vibrionales</taxon>
        <taxon>Vibrionaceae</taxon>
        <taxon>Vibrio</taxon>
        <taxon>Vibrio oreintalis group</taxon>
    </lineage>
</organism>
<evidence type="ECO:0000256" key="13">
    <source>
        <dbReference type="ARBA" id="ARBA00030948"/>
    </source>
</evidence>
<dbReference type="Pfam" id="PF03280">
    <property type="entry name" value="Lipase_chap"/>
    <property type="match status" value="1"/>
</dbReference>
<dbReference type="GO" id="GO:0006457">
    <property type="term" value="P:protein folding"/>
    <property type="evidence" value="ECO:0007669"/>
    <property type="project" value="InterPro"/>
</dbReference>
<evidence type="ECO:0000256" key="4">
    <source>
        <dbReference type="ARBA" id="ARBA00019692"/>
    </source>
</evidence>
<evidence type="ECO:0000256" key="8">
    <source>
        <dbReference type="ARBA" id="ARBA00022963"/>
    </source>
</evidence>
<comment type="function">
    <text evidence="1">May be involved in the folding of the extracellular lipase during its passage through the periplasm.</text>
</comment>
<evidence type="ECO:0000256" key="7">
    <source>
        <dbReference type="ARBA" id="ARBA00022692"/>
    </source>
</evidence>
<dbReference type="Proteomes" id="UP000030451">
    <property type="component" value="Unassembled WGS sequence"/>
</dbReference>
<comment type="caution">
    <text evidence="16">The sequence shown here is derived from an EMBL/GenBank/DDBJ whole genome shotgun (WGS) entry which is preliminary data.</text>
</comment>
<dbReference type="InterPro" id="IPR004961">
    <property type="entry name" value="Lipase_chaperone"/>
</dbReference>
<comment type="subcellular location">
    <subcellularLocation>
        <location evidence="2">Cell inner membrane</location>
        <topology evidence="2">Single-pass membrane protein</topology>
        <orientation evidence="2">Periplasmic side</orientation>
    </subcellularLocation>
</comment>
<sequence length="286" mass="32578">MKKVALFSLFVVSLFFVGATYFHPLTSSMPIKAESQQDVAVDLSSQKDFFEYSLSSVGEQSLDQVRTNVRSDAAEQTSINVSIALFDTYLAYKRALTDLEPLGATSLSVLELQRINNEILALQQQFFTDEQIKQLFDEENRLRQLAVDKLVIKENTLDPLDQKQRLEQLLIAQPSHIQESERNNALTLQLVNTSQLSAQQKYLARVKLVGEQGAQRLQDLDDKRAIFKASLDHYLAQRSDILNNPALGSEAIQQEITTLRNQSFEPHQQRRIEALERIHDEQSKTN</sequence>
<keyword evidence="6" id="KW-0997">Cell inner membrane</keyword>
<dbReference type="RefSeq" id="WP_038189365.1">
    <property type="nucleotide sequence ID" value="NZ_JRWP01000005.1"/>
</dbReference>
<keyword evidence="10" id="KW-0443">Lipid metabolism</keyword>
<evidence type="ECO:0000256" key="14">
    <source>
        <dbReference type="ARBA" id="ARBA00031542"/>
    </source>
</evidence>
<proteinExistence type="inferred from homology"/>
<evidence type="ECO:0000256" key="9">
    <source>
        <dbReference type="ARBA" id="ARBA00022989"/>
    </source>
</evidence>
<evidence type="ECO:0000256" key="12">
    <source>
        <dbReference type="ARBA" id="ARBA00023186"/>
    </source>
</evidence>
<keyword evidence="12" id="KW-0143">Chaperone</keyword>
<keyword evidence="8" id="KW-0442">Lipid degradation</keyword>
<evidence type="ECO:0000256" key="3">
    <source>
        <dbReference type="ARBA" id="ARBA00010358"/>
    </source>
</evidence>
<keyword evidence="7" id="KW-0812">Transmembrane</keyword>
<dbReference type="EMBL" id="JRWP01000005">
    <property type="protein sequence ID" value="KGY09512.1"/>
    <property type="molecule type" value="Genomic_DNA"/>
</dbReference>
<protein>
    <recommendedName>
        <fullName evidence="4">Lipase chaperone</fullName>
    </recommendedName>
    <alternativeName>
        <fullName evidence="15">Lipase foldase</fullName>
    </alternativeName>
    <alternativeName>
        <fullName evidence="13">Lipase helper protein</fullName>
    </alternativeName>
    <alternativeName>
        <fullName evidence="14">Lipase modulator</fullName>
    </alternativeName>
</protein>
<keyword evidence="5" id="KW-1003">Cell membrane</keyword>
<evidence type="ECO:0000313" key="16">
    <source>
        <dbReference type="EMBL" id="KGY09512.1"/>
    </source>
</evidence>
<gene>
    <name evidence="16" type="ORF">NM06_06625</name>
</gene>
<dbReference type="SUPFAM" id="SSF158855">
    <property type="entry name" value="Lipase chaperone-like"/>
    <property type="match status" value="1"/>
</dbReference>
<reference evidence="16 17" key="1">
    <citation type="submission" date="2014-10" db="EMBL/GenBank/DDBJ databases">
        <title>Genome sequencing of Vibrio sinaloensis T08.</title>
        <authorList>
            <person name="Chan K.-G."/>
            <person name="Mohamad N.I."/>
        </authorList>
    </citation>
    <scope>NUCLEOTIDE SEQUENCE [LARGE SCALE GENOMIC DNA]</scope>
    <source>
        <strain evidence="16 17">T08</strain>
    </source>
</reference>
<evidence type="ECO:0000256" key="11">
    <source>
        <dbReference type="ARBA" id="ARBA00023136"/>
    </source>
</evidence>
<dbReference type="OrthoDB" id="5812603at2"/>
<dbReference type="GO" id="GO:0016042">
    <property type="term" value="P:lipid catabolic process"/>
    <property type="evidence" value="ECO:0007669"/>
    <property type="project" value="UniProtKB-KW"/>
</dbReference>
<comment type="similarity">
    <text evidence="3">Belongs to the lipase chaperone family.</text>
</comment>
<accession>A0A0A5HVF6</accession>
<evidence type="ECO:0000256" key="15">
    <source>
        <dbReference type="ARBA" id="ARBA00033028"/>
    </source>
</evidence>
<dbReference type="GO" id="GO:0051082">
    <property type="term" value="F:unfolded protein binding"/>
    <property type="evidence" value="ECO:0007669"/>
    <property type="project" value="InterPro"/>
</dbReference>
<evidence type="ECO:0000256" key="5">
    <source>
        <dbReference type="ARBA" id="ARBA00022475"/>
    </source>
</evidence>
<evidence type="ECO:0000256" key="2">
    <source>
        <dbReference type="ARBA" id="ARBA00004383"/>
    </source>
</evidence>
<evidence type="ECO:0000256" key="6">
    <source>
        <dbReference type="ARBA" id="ARBA00022519"/>
    </source>
</evidence>
<keyword evidence="9" id="KW-1133">Transmembrane helix</keyword>
<dbReference type="AlphaFoldDB" id="A0A0A5HVF6"/>